<dbReference type="EMBL" id="AMZN01000151">
    <property type="protein sequence ID" value="ELR68087.1"/>
    <property type="molecule type" value="Genomic_DNA"/>
</dbReference>
<name>L8JKZ3_9BACT</name>
<dbReference type="RefSeq" id="WP_009583705.1">
    <property type="nucleotide sequence ID" value="NZ_AMZN01000151.1"/>
</dbReference>
<dbReference type="PATRIC" id="fig|1237149.3.peg.5847"/>
<dbReference type="PANTHER" id="PTHR43190">
    <property type="entry name" value="N-ACETYL-D-GLUCOSAMINE KINASE"/>
    <property type="match status" value="1"/>
</dbReference>
<feature type="domain" description="ATPase BadF/BadG/BcrA/BcrD type" evidence="1">
    <location>
        <begin position="6"/>
        <end position="209"/>
    </location>
</feature>
<dbReference type="PANTHER" id="PTHR43190:SF3">
    <property type="entry name" value="N-ACETYL-D-GLUCOSAMINE KINASE"/>
    <property type="match status" value="1"/>
</dbReference>
<sequence length="282" mass="31648">MILIADSGSTKTDWRLIDEKGDIQQYKSEGINPYLQRSEEIRIQINETLKPQVNAPVAELFFYGAGCSSAHNKLMLKEIFEEAFPGTAIHVNHDLMAAARALCGHEAGIACILGTGANSCFYDGEEIKANVPSLGYVMGDEGSGAWLGKELLSAFLREELSADVAGRLLKRFDLNRDNILENIYQKPMPSRYLAGFSKFIFQNIKDPGLYRTVYRGFELFLEKNVEKYNRYGELPVHFTGSVAFYYSNILRQVANDMGIVVKNIVETPIAGLTLYHQKNITR</sequence>
<evidence type="ECO:0000313" key="2">
    <source>
        <dbReference type="EMBL" id="ELR68087.1"/>
    </source>
</evidence>
<accession>L8JKZ3</accession>
<dbReference type="Proteomes" id="UP000011135">
    <property type="component" value="Unassembled WGS sequence"/>
</dbReference>
<evidence type="ECO:0000313" key="3">
    <source>
        <dbReference type="Proteomes" id="UP000011135"/>
    </source>
</evidence>
<dbReference type="STRING" id="1237149.C900_01166"/>
<dbReference type="OrthoDB" id="871343at2"/>
<protein>
    <recommendedName>
        <fullName evidence="1">ATPase BadF/BadG/BcrA/BcrD type domain-containing protein</fullName>
    </recommendedName>
</protein>
<keyword evidence="3" id="KW-1185">Reference proteome</keyword>
<dbReference type="Gene3D" id="1.10.720.160">
    <property type="match status" value="1"/>
</dbReference>
<dbReference type="SUPFAM" id="SSF53067">
    <property type="entry name" value="Actin-like ATPase domain"/>
    <property type="match status" value="2"/>
</dbReference>
<comment type="caution">
    <text evidence="2">The sequence shown here is derived from an EMBL/GenBank/DDBJ whole genome shotgun (WGS) entry which is preliminary data.</text>
</comment>
<gene>
    <name evidence="2" type="ORF">C900_01166</name>
</gene>
<dbReference type="InterPro" id="IPR052519">
    <property type="entry name" value="Euk-type_GlcNAc_Kinase"/>
</dbReference>
<organism evidence="2 3">
    <name type="scientific">Fulvivirga imtechensis AK7</name>
    <dbReference type="NCBI Taxonomy" id="1237149"/>
    <lineage>
        <taxon>Bacteria</taxon>
        <taxon>Pseudomonadati</taxon>
        <taxon>Bacteroidota</taxon>
        <taxon>Cytophagia</taxon>
        <taxon>Cytophagales</taxon>
        <taxon>Fulvivirgaceae</taxon>
        <taxon>Fulvivirga</taxon>
    </lineage>
</organism>
<dbReference type="InterPro" id="IPR043129">
    <property type="entry name" value="ATPase_NBD"/>
</dbReference>
<evidence type="ECO:0000259" key="1">
    <source>
        <dbReference type="Pfam" id="PF01869"/>
    </source>
</evidence>
<reference evidence="2 3" key="1">
    <citation type="submission" date="2012-12" db="EMBL/GenBank/DDBJ databases">
        <title>Genome assembly of Fulvivirga imtechensis AK7.</title>
        <authorList>
            <person name="Nupur N."/>
            <person name="Khatri I."/>
            <person name="Kumar R."/>
            <person name="Subramanian S."/>
            <person name="Pinnaka A."/>
        </authorList>
    </citation>
    <scope>NUCLEOTIDE SEQUENCE [LARGE SCALE GENOMIC DNA]</scope>
    <source>
        <strain evidence="2 3">AK7</strain>
    </source>
</reference>
<dbReference type="Pfam" id="PF01869">
    <property type="entry name" value="BcrAD_BadFG"/>
    <property type="match status" value="1"/>
</dbReference>
<dbReference type="AlphaFoldDB" id="L8JKZ3"/>
<proteinExistence type="predicted"/>
<dbReference type="InterPro" id="IPR002731">
    <property type="entry name" value="ATPase_BadF"/>
</dbReference>
<dbReference type="Gene3D" id="3.30.420.40">
    <property type="match status" value="2"/>
</dbReference>
<dbReference type="CDD" id="cd24079">
    <property type="entry name" value="ASKHA_NBD_PG1100-like"/>
    <property type="match status" value="1"/>
</dbReference>
<dbReference type="eggNOG" id="COG2971">
    <property type="taxonomic scope" value="Bacteria"/>
</dbReference>